<keyword evidence="10" id="KW-1185">Reference proteome</keyword>
<keyword evidence="3 8" id="KW-0812">Transmembrane</keyword>
<protein>
    <submittedName>
        <fullName evidence="9">BZ3500_MvSof-1268-A1-R1_Chr2-1g04338 protein</fullName>
    </submittedName>
</protein>
<evidence type="ECO:0000256" key="6">
    <source>
        <dbReference type="ARBA" id="ARBA00023136"/>
    </source>
</evidence>
<dbReference type="InterPro" id="IPR008506">
    <property type="entry name" value="SND2/TMEM208"/>
</dbReference>
<reference evidence="10" key="1">
    <citation type="submission" date="2016-10" db="EMBL/GenBank/DDBJ databases">
        <authorList>
            <person name="Jeantristanb JTB J.-T."/>
            <person name="Ricardo R."/>
        </authorList>
    </citation>
    <scope>NUCLEOTIDE SEQUENCE [LARGE SCALE GENOMIC DNA]</scope>
</reference>
<dbReference type="GO" id="GO:0006624">
    <property type="term" value="P:vacuolar protein processing"/>
    <property type="evidence" value="ECO:0007669"/>
    <property type="project" value="TreeGrafter"/>
</dbReference>
<comment type="similarity">
    <text evidence="2">Belongs to the TMEM208 family.</text>
</comment>
<evidence type="ECO:0000256" key="7">
    <source>
        <dbReference type="SAM" id="MobiDB-lite"/>
    </source>
</evidence>
<dbReference type="GO" id="GO:0005789">
    <property type="term" value="C:endoplasmic reticulum membrane"/>
    <property type="evidence" value="ECO:0007669"/>
    <property type="project" value="UniProtKB-SubCell"/>
</dbReference>
<name>A0A2X0KEM5_9BASI</name>
<dbReference type="PANTHER" id="PTHR13505:SF7">
    <property type="entry name" value="TRANSMEMBRANE PROTEIN 208"/>
    <property type="match status" value="1"/>
</dbReference>
<feature type="region of interest" description="Disordered" evidence="7">
    <location>
        <begin position="143"/>
        <end position="204"/>
    </location>
</feature>
<evidence type="ECO:0000256" key="3">
    <source>
        <dbReference type="ARBA" id="ARBA00022692"/>
    </source>
</evidence>
<dbReference type="Proteomes" id="UP000249723">
    <property type="component" value="Unassembled WGS sequence"/>
</dbReference>
<dbReference type="STRING" id="289078.A0A2X0KEM5"/>
<dbReference type="AlphaFoldDB" id="A0A2X0KEM5"/>
<evidence type="ECO:0000256" key="8">
    <source>
        <dbReference type="SAM" id="Phobius"/>
    </source>
</evidence>
<evidence type="ECO:0000313" key="10">
    <source>
        <dbReference type="Proteomes" id="UP000249723"/>
    </source>
</evidence>
<evidence type="ECO:0000313" key="9">
    <source>
        <dbReference type="EMBL" id="SCZ88329.1"/>
    </source>
</evidence>
<accession>A0A2X0KEM5</accession>
<organism evidence="9 10">
    <name type="scientific">Microbotryum saponariae</name>
    <dbReference type="NCBI Taxonomy" id="289078"/>
    <lineage>
        <taxon>Eukaryota</taxon>
        <taxon>Fungi</taxon>
        <taxon>Dikarya</taxon>
        <taxon>Basidiomycota</taxon>
        <taxon>Pucciniomycotina</taxon>
        <taxon>Microbotryomycetes</taxon>
        <taxon>Microbotryales</taxon>
        <taxon>Microbotryaceae</taxon>
        <taxon>Microbotryum</taxon>
    </lineage>
</organism>
<dbReference type="EMBL" id="FMWP01000012">
    <property type="protein sequence ID" value="SCZ88329.1"/>
    <property type="molecule type" value="Genomic_DNA"/>
</dbReference>
<evidence type="ECO:0000256" key="5">
    <source>
        <dbReference type="ARBA" id="ARBA00022989"/>
    </source>
</evidence>
<comment type="subcellular location">
    <subcellularLocation>
        <location evidence="1">Endoplasmic reticulum membrane</location>
        <topology evidence="1">Multi-pass membrane protein</topology>
    </subcellularLocation>
</comment>
<proteinExistence type="inferred from homology"/>
<feature type="transmembrane region" description="Helical" evidence="8">
    <location>
        <begin position="44"/>
        <end position="62"/>
    </location>
</feature>
<evidence type="ECO:0000256" key="2">
    <source>
        <dbReference type="ARBA" id="ARBA00009950"/>
    </source>
</evidence>
<keyword evidence="4" id="KW-0256">Endoplasmic reticulum</keyword>
<gene>
    <name evidence="9" type="ORF">BZ3500_MVSOF-1268-A1-R1_CHR2-1G04338</name>
</gene>
<evidence type="ECO:0000256" key="4">
    <source>
        <dbReference type="ARBA" id="ARBA00022824"/>
    </source>
</evidence>
<evidence type="ECO:0000256" key="1">
    <source>
        <dbReference type="ARBA" id="ARBA00004477"/>
    </source>
</evidence>
<dbReference type="GO" id="GO:0005773">
    <property type="term" value="C:vacuole"/>
    <property type="evidence" value="ECO:0007669"/>
    <property type="project" value="GOC"/>
</dbReference>
<feature type="compositionally biased region" description="Low complexity" evidence="7">
    <location>
        <begin position="143"/>
        <end position="178"/>
    </location>
</feature>
<feature type="compositionally biased region" description="Basic and acidic residues" evidence="7">
    <location>
        <begin position="183"/>
        <end position="204"/>
    </location>
</feature>
<dbReference type="OrthoDB" id="10012212at2759"/>
<dbReference type="PANTHER" id="PTHR13505">
    <property type="entry name" value="TRANSMEMBRANE PROTEIN 208"/>
    <property type="match status" value="1"/>
</dbReference>
<sequence length="204" mass="23161">MAGASGKRIAASNAKTLHQLRLAFLITHPISLASWAFFPSLRVWKHLFYFFTTDSIALILWYQLEGMARRKDDVGSPGMAAYMFDIIYVTLFVHATTALISRKFWALYLSHITYRYWLPLLQIPLYALYRLYSFAKPYLFPSKTSSLSSQGSGKTSKATTRSSSTTTLSTQDSSTPTSKRQAKLAERAKKGDHRVQMQEVRKQA</sequence>
<keyword evidence="5 8" id="KW-1133">Transmembrane helix</keyword>
<feature type="transmembrane region" description="Helical" evidence="8">
    <location>
        <begin position="82"/>
        <end position="102"/>
    </location>
</feature>
<dbReference type="Pfam" id="PF05620">
    <property type="entry name" value="TMEM208_SND2"/>
    <property type="match status" value="1"/>
</dbReference>
<keyword evidence="6 8" id="KW-0472">Membrane</keyword>